<organism evidence="3">
    <name type="scientific">marine sediment metagenome</name>
    <dbReference type="NCBI Taxonomy" id="412755"/>
    <lineage>
        <taxon>unclassified sequences</taxon>
        <taxon>metagenomes</taxon>
        <taxon>ecological metagenomes</taxon>
    </lineage>
</organism>
<dbReference type="InterPro" id="IPR050595">
    <property type="entry name" value="Bact_response_regulator"/>
</dbReference>
<name>A0A0F9RHJ1_9ZZZZ</name>
<dbReference type="Pfam" id="PF00072">
    <property type="entry name" value="Response_reg"/>
    <property type="match status" value="1"/>
</dbReference>
<evidence type="ECO:0000256" key="1">
    <source>
        <dbReference type="ARBA" id="ARBA00022553"/>
    </source>
</evidence>
<dbReference type="PROSITE" id="PS50110">
    <property type="entry name" value="RESPONSE_REGULATORY"/>
    <property type="match status" value="1"/>
</dbReference>
<dbReference type="PANTHER" id="PTHR44591">
    <property type="entry name" value="STRESS RESPONSE REGULATOR PROTEIN 1"/>
    <property type="match status" value="1"/>
</dbReference>
<dbReference type="SUPFAM" id="SSF52172">
    <property type="entry name" value="CheY-like"/>
    <property type="match status" value="1"/>
</dbReference>
<dbReference type="Gene3D" id="3.40.50.2300">
    <property type="match status" value="1"/>
</dbReference>
<proteinExistence type="predicted"/>
<keyword evidence="1" id="KW-0597">Phosphoprotein</keyword>
<reference evidence="3" key="1">
    <citation type="journal article" date="2015" name="Nature">
        <title>Complex archaea that bridge the gap between prokaryotes and eukaryotes.</title>
        <authorList>
            <person name="Spang A."/>
            <person name="Saw J.H."/>
            <person name="Jorgensen S.L."/>
            <person name="Zaremba-Niedzwiedzka K."/>
            <person name="Martijn J."/>
            <person name="Lind A.E."/>
            <person name="van Eijk R."/>
            <person name="Schleper C."/>
            <person name="Guy L."/>
            <person name="Ettema T.J."/>
        </authorList>
    </citation>
    <scope>NUCLEOTIDE SEQUENCE</scope>
</reference>
<dbReference type="InterPro" id="IPR001789">
    <property type="entry name" value="Sig_transdc_resp-reg_receiver"/>
</dbReference>
<comment type="caution">
    <text evidence="3">The sequence shown here is derived from an EMBL/GenBank/DDBJ whole genome shotgun (WGS) entry which is preliminary data.</text>
</comment>
<dbReference type="EMBL" id="LAZR01001178">
    <property type="protein sequence ID" value="KKN49212.1"/>
    <property type="molecule type" value="Genomic_DNA"/>
</dbReference>
<gene>
    <name evidence="3" type="ORF">LCGC14_0645090</name>
</gene>
<dbReference type="SMART" id="SM00448">
    <property type="entry name" value="REC"/>
    <property type="match status" value="1"/>
</dbReference>
<dbReference type="InterPro" id="IPR011006">
    <property type="entry name" value="CheY-like_superfamily"/>
</dbReference>
<evidence type="ECO:0000259" key="2">
    <source>
        <dbReference type="PROSITE" id="PS50110"/>
    </source>
</evidence>
<protein>
    <recommendedName>
        <fullName evidence="2">Response regulatory domain-containing protein</fullName>
    </recommendedName>
</protein>
<dbReference type="PANTHER" id="PTHR44591:SF3">
    <property type="entry name" value="RESPONSE REGULATORY DOMAIN-CONTAINING PROTEIN"/>
    <property type="match status" value="1"/>
</dbReference>
<sequence>MIKVIHVEDDDDIRELVGLSLEISGEFELLSCASGSEALSVVEAFKPDVLLLDVMMPNMNGVETLENIRSLEGCSKIPAIFVTARAGVDKNKELFEAGALGVIVKPFEVATLAEQILTIFDGIN</sequence>
<accession>A0A0F9RHJ1</accession>
<feature type="domain" description="Response regulatory" evidence="2">
    <location>
        <begin position="3"/>
        <end position="120"/>
    </location>
</feature>
<dbReference type="GO" id="GO:0000160">
    <property type="term" value="P:phosphorelay signal transduction system"/>
    <property type="evidence" value="ECO:0007669"/>
    <property type="project" value="InterPro"/>
</dbReference>
<dbReference type="AlphaFoldDB" id="A0A0F9RHJ1"/>
<evidence type="ECO:0000313" key="3">
    <source>
        <dbReference type="EMBL" id="KKN49212.1"/>
    </source>
</evidence>